<dbReference type="PRINTS" id="PR00344">
    <property type="entry name" value="BCTRLSENSOR"/>
</dbReference>
<dbReference type="InterPro" id="IPR003594">
    <property type="entry name" value="HATPase_dom"/>
</dbReference>
<evidence type="ECO:0000256" key="11">
    <source>
        <dbReference type="ARBA" id="ARBA00023012"/>
    </source>
</evidence>
<dbReference type="SMART" id="SM00387">
    <property type="entry name" value="HATPase_c"/>
    <property type="match status" value="1"/>
</dbReference>
<name>A0A1M7ES57_9FIRM</name>
<dbReference type="PANTHER" id="PTHR45569:SF1">
    <property type="entry name" value="SENSOR PROTEIN KDPD"/>
    <property type="match status" value="1"/>
</dbReference>
<dbReference type="SMART" id="SM00388">
    <property type="entry name" value="HisKA"/>
    <property type="match status" value="1"/>
</dbReference>
<dbReference type="EMBL" id="FRCP01000005">
    <property type="protein sequence ID" value="SHL94632.1"/>
    <property type="molecule type" value="Genomic_DNA"/>
</dbReference>
<keyword evidence="16" id="KW-1185">Reference proteome</keyword>
<keyword evidence="12 13" id="KW-0472">Membrane</keyword>
<gene>
    <name evidence="15" type="ORF">SAMN02746066_00161</name>
</gene>
<evidence type="ECO:0000256" key="7">
    <source>
        <dbReference type="ARBA" id="ARBA00022741"/>
    </source>
</evidence>
<comment type="catalytic activity">
    <reaction evidence="1">
        <text>ATP + protein L-histidine = ADP + protein N-phospho-L-histidine.</text>
        <dbReference type="EC" id="2.7.13.3"/>
    </reaction>
</comment>
<dbReference type="OrthoDB" id="9806130at2"/>
<dbReference type="Proteomes" id="UP000184038">
    <property type="component" value="Unassembled WGS sequence"/>
</dbReference>
<keyword evidence="10 13" id="KW-1133">Transmembrane helix</keyword>
<dbReference type="PROSITE" id="PS50109">
    <property type="entry name" value="HIS_KIN"/>
    <property type="match status" value="1"/>
</dbReference>
<dbReference type="GO" id="GO:0005886">
    <property type="term" value="C:plasma membrane"/>
    <property type="evidence" value="ECO:0007669"/>
    <property type="project" value="TreeGrafter"/>
</dbReference>
<dbReference type="STRING" id="1120996.SAMN02746066_00161"/>
<dbReference type="InterPro" id="IPR004358">
    <property type="entry name" value="Sig_transdc_His_kin-like_C"/>
</dbReference>
<keyword evidence="8 15" id="KW-0418">Kinase</keyword>
<dbReference type="Gene3D" id="1.20.120.620">
    <property type="entry name" value="Backbone structure of the membrane domain of e. Coli histidine kinase receptor kdpd"/>
    <property type="match status" value="1"/>
</dbReference>
<evidence type="ECO:0000259" key="14">
    <source>
        <dbReference type="PROSITE" id="PS50109"/>
    </source>
</evidence>
<dbReference type="Pfam" id="PF02518">
    <property type="entry name" value="HATPase_c"/>
    <property type="match status" value="1"/>
</dbReference>
<keyword evidence="6 13" id="KW-0812">Transmembrane</keyword>
<evidence type="ECO:0000256" key="3">
    <source>
        <dbReference type="ARBA" id="ARBA00012438"/>
    </source>
</evidence>
<keyword evidence="7" id="KW-0547">Nucleotide-binding</keyword>
<feature type="transmembrane region" description="Helical" evidence="13">
    <location>
        <begin position="27"/>
        <end position="46"/>
    </location>
</feature>
<evidence type="ECO:0000256" key="8">
    <source>
        <dbReference type="ARBA" id="ARBA00022777"/>
    </source>
</evidence>
<evidence type="ECO:0000256" key="5">
    <source>
        <dbReference type="ARBA" id="ARBA00022679"/>
    </source>
</evidence>
<evidence type="ECO:0000313" key="15">
    <source>
        <dbReference type="EMBL" id="SHL94632.1"/>
    </source>
</evidence>
<dbReference type="PANTHER" id="PTHR45569">
    <property type="entry name" value="SENSOR PROTEIN KDPD"/>
    <property type="match status" value="1"/>
</dbReference>
<organism evidence="15 16">
    <name type="scientific">Anaerosporobacter mobilis DSM 15930</name>
    <dbReference type="NCBI Taxonomy" id="1120996"/>
    <lineage>
        <taxon>Bacteria</taxon>
        <taxon>Bacillati</taxon>
        <taxon>Bacillota</taxon>
        <taxon>Clostridia</taxon>
        <taxon>Lachnospirales</taxon>
        <taxon>Lachnospiraceae</taxon>
        <taxon>Anaerosporobacter</taxon>
    </lineage>
</organism>
<evidence type="ECO:0000256" key="12">
    <source>
        <dbReference type="ARBA" id="ARBA00023136"/>
    </source>
</evidence>
<dbReference type="Pfam" id="PF00512">
    <property type="entry name" value="HisKA"/>
    <property type="match status" value="1"/>
</dbReference>
<comment type="subcellular location">
    <subcellularLocation>
        <location evidence="2">Membrane</location>
        <topology evidence="2">Multi-pass membrane protein</topology>
    </subcellularLocation>
</comment>
<dbReference type="InterPro" id="IPR025201">
    <property type="entry name" value="KdpD_TM"/>
</dbReference>
<dbReference type="CDD" id="cd00082">
    <property type="entry name" value="HisKA"/>
    <property type="match status" value="1"/>
</dbReference>
<reference evidence="15 16" key="1">
    <citation type="submission" date="2016-11" db="EMBL/GenBank/DDBJ databases">
        <authorList>
            <person name="Jaros S."/>
            <person name="Januszkiewicz K."/>
            <person name="Wedrychowicz H."/>
        </authorList>
    </citation>
    <scope>NUCLEOTIDE SEQUENCE [LARGE SCALE GENOMIC DNA]</scope>
    <source>
        <strain evidence="15 16">DSM 15930</strain>
    </source>
</reference>
<evidence type="ECO:0000256" key="6">
    <source>
        <dbReference type="ARBA" id="ARBA00022692"/>
    </source>
</evidence>
<evidence type="ECO:0000256" key="2">
    <source>
        <dbReference type="ARBA" id="ARBA00004141"/>
    </source>
</evidence>
<accession>A0A1M7ES57</accession>
<dbReference type="GO" id="GO:0005524">
    <property type="term" value="F:ATP binding"/>
    <property type="evidence" value="ECO:0007669"/>
    <property type="project" value="UniProtKB-KW"/>
</dbReference>
<feature type="domain" description="Histidine kinase" evidence="14">
    <location>
        <begin position="155"/>
        <end position="370"/>
    </location>
</feature>
<protein>
    <recommendedName>
        <fullName evidence="3">histidine kinase</fullName>
        <ecNumber evidence="3">2.7.13.3</ecNumber>
    </recommendedName>
</protein>
<evidence type="ECO:0000313" key="16">
    <source>
        <dbReference type="Proteomes" id="UP000184038"/>
    </source>
</evidence>
<dbReference type="SUPFAM" id="SSF55874">
    <property type="entry name" value="ATPase domain of HSP90 chaperone/DNA topoisomerase II/histidine kinase"/>
    <property type="match status" value="1"/>
</dbReference>
<evidence type="ECO:0000256" key="9">
    <source>
        <dbReference type="ARBA" id="ARBA00022840"/>
    </source>
</evidence>
<keyword evidence="11" id="KW-0902">Two-component regulatory system</keyword>
<dbReference type="SUPFAM" id="SSF47384">
    <property type="entry name" value="Homodimeric domain of signal transducing histidine kinase"/>
    <property type="match status" value="1"/>
</dbReference>
<dbReference type="RefSeq" id="WP_139241675.1">
    <property type="nucleotide sequence ID" value="NZ_FRCP01000005.1"/>
</dbReference>
<evidence type="ECO:0000256" key="4">
    <source>
        <dbReference type="ARBA" id="ARBA00022553"/>
    </source>
</evidence>
<dbReference type="GO" id="GO:0000155">
    <property type="term" value="F:phosphorelay sensor kinase activity"/>
    <property type="evidence" value="ECO:0007669"/>
    <property type="project" value="InterPro"/>
</dbReference>
<dbReference type="InterPro" id="IPR038318">
    <property type="entry name" value="KdpD_sf"/>
</dbReference>
<evidence type="ECO:0000256" key="13">
    <source>
        <dbReference type="SAM" id="Phobius"/>
    </source>
</evidence>
<evidence type="ECO:0000256" key="1">
    <source>
        <dbReference type="ARBA" id="ARBA00000085"/>
    </source>
</evidence>
<feature type="transmembrane region" description="Helical" evidence="13">
    <location>
        <begin position="102"/>
        <end position="126"/>
    </location>
</feature>
<evidence type="ECO:0000256" key="10">
    <source>
        <dbReference type="ARBA" id="ARBA00022989"/>
    </source>
</evidence>
<dbReference type="InterPro" id="IPR036890">
    <property type="entry name" value="HATPase_C_sf"/>
</dbReference>
<dbReference type="Gene3D" id="3.30.565.10">
    <property type="entry name" value="Histidine kinase-like ATPase, C-terminal domain"/>
    <property type="match status" value="1"/>
</dbReference>
<keyword evidence="4" id="KW-0597">Phosphoprotein</keyword>
<dbReference type="AlphaFoldDB" id="A0A1M7ES57"/>
<proteinExistence type="predicted"/>
<dbReference type="InterPro" id="IPR036097">
    <property type="entry name" value="HisK_dim/P_sf"/>
</dbReference>
<dbReference type="Gene3D" id="1.10.287.130">
    <property type="match status" value="1"/>
</dbReference>
<dbReference type="InterPro" id="IPR052023">
    <property type="entry name" value="Histidine_kinase_KdpD"/>
</dbReference>
<keyword evidence="9" id="KW-0067">ATP-binding</keyword>
<keyword evidence="5" id="KW-0808">Transferase</keyword>
<dbReference type="InterPro" id="IPR003661">
    <property type="entry name" value="HisK_dim/P_dom"/>
</dbReference>
<dbReference type="InterPro" id="IPR005467">
    <property type="entry name" value="His_kinase_dom"/>
</dbReference>
<feature type="transmembrane region" description="Helical" evidence="13">
    <location>
        <begin position="74"/>
        <end position="96"/>
    </location>
</feature>
<dbReference type="EC" id="2.7.13.3" evidence="3"/>
<dbReference type="Pfam" id="PF13493">
    <property type="entry name" value="DUF4118"/>
    <property type="match status" value="1"/>
</dbReference>
<sequence length="374" mass="42439">MSIKFNKINIQPIFTSLRKIRHQMNDLTYTILLMICSTTIAFLFFFSSEKNTANITLVYILALILTARYTNSFLYGICSSLIYVVLVNCFFTYPYFRIDFTLSGYPVTFIVMLAITLTTSATTSHLRIQSKLLSEREEMLQKADKEKMRANLLRAISHDLRTPLTSIIGTSANYLESNTLSEEEARVLLQHIYDDSTWLLHMVENLLSVTRIQDTNTKVKKTEEAIEEVISEAISRFKKRQPIARLEVKIPDELLVVPMDALLIEQVIINLLENAWVHSRSSYAITLSITHNEKEVAFHIRDYGIGIPSEHVSTIFDGMTASNSKSIDGHRGMGIGLSICKTIIEAHRGTITAMNCNPGAEFIFTLPKEDAYEC</sequence>